<feature type="chain" id="PRO_5032365027" evidence="5">
    <location>
        <begin position="20"/>
        <end position="276"/>
    </location>
</feature>
<dbReference type="AlphaFoldDB" id="A0A836JNY5"/>
<organism evidence="6 7">
    <name type="scientific">Acromyrmex insinuator</name>
    <dbReference type="NCBI Taxonomy" id="230686"/>
    <lineage>
        <taxon>Eukaryota</taxon>
        <taxon>Metazoa</taxon>
        <taxon>Ecdysozoa</taxon>
        <taxon>Arthropoda</taxon>
        <taxon>Hexapoda</taxon>
        <taxon>Insecta</taxon>
        <taxon>Pterygota</taxon>
        <taxon>Neoptera</taxon>
        <taxon>Endopterygota</taxon>
        <taxon>Hymenoptera</taxon>
        <taxon>Apocrita</taxon>
        <taxon>Aculeata</taxon>
        <taxon>Formicoidea</taxon>
        <taxon>Formicidae</taxon>
        <taxon>Myrmicinae</taxon>
        <taxon>Acromyrmex</taxon>
    </lineage>
</organism>
<feature type="non-terminal residue" evidence="6">
    <location>
        <position position="276"/>
    </location>
</feature>
<dbReference type="PANTHER" id="PTHR10009">
    <property type="entry name" value="PROTEIN YELLOW-RELATED"/>
    <property type="match status" value="1"/>
</dbReference>
<feature type="non-terminal residue" evidence="6">
    <location>
        <position position="1"/>
    </location>
</feature>
<dbReference type="InterPro" id="IPR011042">
    <property type="entry name" value="6-blade_b-propeller_TolB-like"/>
</dbReference>
<dbReference type="EMBL" id="JAANHZ010000209">
    <property type="protein sequence ID" value="KAG5314062.1"/>
    <property type="molecule type" value="Genomic_DNA"/>
</dbReference>
<gene>
    <name evidence="6" type="primary">Mrjp4</name>
    <name evidence="6" type="ORF">G6Z75_0004536</name>
</gene>
<evidence type="ECO:0000256" key="1">
    <source>
        <dbReference type="ARBA" id="ARBA00004613"/>
    </source>
</evidence>
<comment type="subcellular location">
    <subcellularLocation>
        <location evidence="1">Secreted</location>
    </subcellularLocation>
</comment>
<dbReference type="Proteomes" id="UP000667349">
    <property type="component" value="Unassembled WGS sequence"/>
</dbReference>
<sequence>MGHSLFALPILSTAIVSFGLEVNVVHKGKHCQYEWESEQQKEDAISSGAYSSYMSIFIDAKRVNNGRVFVTAPREIDPSSPATLATVTDKTGSRSPLLHPYLSCVKIEFLLSLQIQCNHIVILDNGKIEFDQICNPIFIADIQGSGLYYASLSKNKIYKVKIKMLLKCPNKKEANEHVIFYSNVQNYYFNVVKRNINYKVILAQDSKKLQFISGLKYSSYWDQLTYFSDRYQRFVLGTVNLNEIHFRYMEMDLVAYAKKTDLFSKTKTTKSLFSIF</sequence>
<feature type="signal peptide" evidence="5">
    <location>
        <begin position="1"/>
        <end position="19"/>
    </location>
</feature>
<keyword evidence="3" id="KW-0964">Secreted</keyword>
<keyword evidence="7" id="KW-1185">Reference proteome</keyword>
<protein>
    <submittedName>
        <fullName evidence="6">MRJP4 protein</fullName>
    </submittedName>
</protein>
<evidence type="ECO:0000256" key="5">
    <source>
        <dbReference type="SAM" id="SignalP"/>
    </source>
</evidence>
<evidence type="ECO:0000256" key="4">
    <source>
        <dbReference type="ARBA" id="ARBA00022729"/>
    </source>
</evidence>
<accession>A0A836JNY5</accession>
<evidence type="ECO:0000313" key="7">
    <source>
        <dbReference type="Proteomes" id="UP000667349"/>
    </source>
</evidence>
<dbReference type="PANTHER" id="PTHR10009:SF18">
    <property type="entry name" value="PROTEIN YELLOW-LIKE PROTEIN"/>
    <property type="match status" value="1"/>
</dbReference>
<dbReference type="GO" id="GO:0005576">
    <property type="term" value="C:extracellular region"/>
    <property type="evidence" value="ECO:0007669"/>
    <property type="project" value="UniProtKB-SubCell"/>
</dbReference>
<evidence type="ECO:0000313" key="6">
    <source>
        <dbReference type="EMBL" id="KAG5314062.1"/>
    </source>
</evidence>
<dbReference type="InterPro" id="IPR017996">
    <property type="entry name" value="MRJP/yellow-related"/>
</dbReference>
<proteinExistence type="inferred from homology"/>
<comment type="caution">
    <text evidence="6">The sequence shown here is derived from an EMBL/GenBank/DDBJ whole genome shotgun (WGS) entry which is preliminary data.</text>
</comment>
<name>A0A836JNY5_9HYME</name>
<dbReference type="Pfam" id="PF03022">
    <property type="entry name" value="MRJP"/>
    <property type="match status" value="1"/>
</dbReference>
<dbReference type="Gene3D" id="2.120.10.30">
    <property type="entry name" value="TolB, C-terminal domain"/>
    <property type="match status" value="2"/>
</dbReference>
<evidence type="ECO:0000256" key="2">
    <source>
        <dbReference type="ARBA" id="ARBA00009127"/>
    </source>
</evidence>
<evidence type="ECO:0000256" key="3">
    <source>
        <dbReference type="ARBA" id="ARBA00022525"/>
    </source>
</evidence>
<keyword evidence="4 5" id="KW-0732">Signal</keyword>
<reference evidence="6" key="1">
    <citation type="submission" date="2020-02" db="EMBL/GenBank/DDBJ databases">
        <title>Relaxed selection underlies rapid genomic changes in the transitions from sociality to social parasitism in ants.</title>
        <authorList>
            <person name="Bi X."/>
        </authorList>
    </citation>
    <scope>NUCLEOTIDE SEQUENCE</scope>
    <source>
        <strain evidence="6">BGI-DK2013a</strain>
        <tissue evidence="6">Whole body</tissue>
    </source>
</reference>
<comment type="similarity">
    <text evidence="2">Belongs to the major royal jelly protein family.</text>
</comment>